<protein>
    <recommendedName>
        <fullName evidence="7">Tat pathway signal sequence</fullName>
    </recommendedName>
</protein>
<organism evidence="5 6">
    <name type="scientific">Marasmius tenuissimus</name>
    <dbReference type="NCBI Taxonomy" id="585030"/>
    <lineage>
        <taxon>Eukaryota</taxon>
        <taxon>Fungi</taxon>
        <taxon>Dikarya</taxon>
        <taxon>Basidiomycota</taxon>
        <taxon>Agaricomycotina</taxon>
        <taxon>Agaricomycetes</taxon>
        <taxon>Agaricomycetidae</taxon>
        <taxon>Agaricales</taxon>
        <taxon>Marasmiineae</taxon>
        <taxon>Marasmiaceae</taxon>
        <taxon>Marasmius</taxon>
    </lineage>
</organism>
<evidence type="ECO:0000313" key="5">
    <source>
        <dbReference type="EMBL" id="KAL0070222.1"/>
    </source>
</evidence>
<keyword evidence="4" id="KW-1133">Transmembrane helix</keyword>
<evidence type="ECO:0000313" key="6">
    <source>
        <dbReference type="Proteomes" id="UP001437256"/>
    </source>
</evidence>
<comment type="caution">
    <text evidence="5">The sequence shown here is derived from an EMBL/GenBank/DDBJ whole genome shotgun (WGS) entry which is preliminary data.</text>
</comment>
<comment type="pathway">
    <text evidence="1">Mycotoxin biosynthesis.</text>
</comment>
<dbReference type="Proteomes" id="UP001437256">
    <property type="component" value="Unassembled WGS sequence"/>
</dbReference>
<gene>
    <name evidence="5" type="ORF">AAF712_002712</name>
</gene>
<proteinExistence type="inferred from homology"/>
<dbReference type="PANTHER" id="PTHR33365:SF4">
    <property type="entry name" value="CYCLOCHLOROTINE BIOSYNTHESIS PROTEIN O"/>
    <property type="match status" value="1"/>
</dbReference>
<evidence type="ECO:0000256" key="1">
    <source>
        <dbReference type="ARBA" id="ARBA00004685"/>
    </source>
</evidence>
<keyword evidence="6" id="KW-1185">Reference proteome</keyword>
<dbReference type="EMBL" id="JBBXMP010000008">
    <property type="protein sequence ID" value="KAL0070222.1"/>
    <property type="molecule type" value="Genomic_DNA"/>
</dbReference>
<feature type="transmembrane region" description="Helical" evidence="4">
    <location>
        <begin position="43"/>
        <end position="63"/>
    </location>
</feature>
<evidence type="ECO:0000256" key="4">
    <source>
        <dbReference type="SAM" id="Phobius"/>
    </source>
</evidence>
<accession>A0ABR3AA15</accession>
<dbReference type="PANTHER" id="PTHR33365">
    <property type="entry name" value="YALI0B05434P"/>
    <property type="match status" value="1"/>
</dbReference>
<dbReference type="Pfam" id="PF11807">
    <property type="entry name" value="UstYa"/>
    <property type="match status" value="1"/>
</dbReference>
<evidence type="ECO:0000256" key="2">
    <source>
        <dbReference type="ARBA" id="ARBA00035112"/>
    </source>
</evidence>
<evidence type="ECO:0008006" key="7">
    <source>
        <dbReference type="Google" id="ProtNLM"/>
    </source>
</evidence>
<sequence>MTKEEYSPLMTEDGLEEEEKPSRRASSPTSSGLRRYAPTYRGLVAIVIVESLLLVLGLAFLLAKGGPGVCSKTSRVLYSPALDAVEPEVKVFHVGFPGDLSPFQKPSSPELDQAWDDLYQFGISRITKDQAALLPNKTSPIPGDEGYYIAELDVFHNLHCLNMVRKALNPAYYPEWNITASEKSAQHVSHCIDWVRQSIMCHADTSVIVWQWEDWVNSSIVKGDVAHTCRNFKKIQDWAKERVLPKPFDATVHLTDDIVIPVLQADDLM</sequence>
<dbReference type="InterPro" id="IPR021765">
    <property type="entry name" value="UstYa-like"/>
</dbReference>
<keyword evidence="4" id="KW-0472">Membrane</keyword>
<reference evidence="5 6" key="1">
    <citation type="submission" date="2024-05" db="EMBL/GenBank/DDBJ databases">
        <title>A draft genome resource for the thread blight pathogen Marasmius tenuissimus strain MS-2.</title>
        <authorList>
            <person name="Yulfo-Soto G.E."/>
            <person name="Baruah I.K."/>
            <person name="Amoako-Attah I."/>
            <person name="Bukari Y."/>
            <person name="Meinhardt L.W."/>
            <person name="Bailey B.A."/>
            <person name="Cohen S.P."/>
        </authorList>
    </citation>
    <scope>NUCLEOTIDE SEQUENCE [LARGE SCALE GENOMIC DNA]</scope>
    <source>
        <strain evidence="5 6">MS-2</strain>
    </source>
</reference>
<feature type="region of interest" description="Disordered" evidence="3">
    <location>
        <begin position="1"/>
        <end position="32"/>
    </location>
</feature>
<name>A0ABR3AA15_9AGAR</name>
<evidence type="ECO:0000256" key="3">
    <source>
        <dbReference type="SAM" id="MobiDB-lite"/>
    </source>
</evidence>
<keyword evidence="4" id="KW-0812">Transmembrane</keyword>
<comment type="similarity">
    <text evidence="2">Belongs to the ustYa family.</text>
</comment>